<evidence type="ECO:0000256" key="3">
    <source>
        <dbReference type="SAM" id="SignalP"/>
    </source>
</evidence>
<protein>
    <submittedName>
        <fullName evidence="5">Pectate lyase</fullName>
    </submittedName>
</protein>
<keyword evidence="6" id="KW-1185">Reference proteome</keyword>
<comment type="caution">
    <text evidence="5">The sequence shown here is derived from an EMBL/GenBank/DDBJ whole genome shotgun (WGS) entry which is preliminary data.</text>
</comment>
<dbReference type="RefSeq" id="WP_345925631.1">
    <property type="nucleotide sequence ID" value="NZ_JBDIVF010000002.1"/>
</dbReference>
<evidence type="ECO:0000313" key="5">
    <source>
        <dbReference type="EMBL" id="MET1489355.1"/>
    </source>
</evidence>
<dbReference type="GO" id="GO:0016829">
    <property type="term" value="F:lyase activity"/>
    <property type="evidence" value="ECO:0007669"/>
    <property type="project" value="UniProtKB-KW"/>
</dbReference>
<evidence type="ECO:0000256" key="1">
    <source>
        <dbReference type="ARBA" id="ARBA00023239"/>
    </source>
</evidence>
<feature type="domain" description="Pectate lyase" evidence="4">
    <location>
        <begin position="42"/>
        <end position="288"/>
    </location>
</feature>
<keyword evidence="2" id="KW-0964">Secreted</keyword>
<dbReference type="PANTHER" id="PTHR31683">
    <property type="entry name" value="PECTATE LYASE 18-RELATED"/>
    <property type="match status" value="1"/>
</dbReference>
<keyword evidence="3" id="KW-0732">Signal</keyword>
<comment type="subcellular location">
    <subcellularLocation>
        <location evidence="2">Secreted</location>
    </subcellularLocation>
</comment>
<dbReference type="Gene3D" id="2.160.20.10">
    <property type="entry name" value="Single-stranded right-handed beta-helix, Pectin lyase-like"/>
    <property type="match status" value="1"/>
</dbReference>
<sequence length="464" mass="50041">MKLIKTTLASALVLLAGNALAARTGGFATTDGGDLPGARHFTAATYQEINDIITAASTVAGGAYPLVITYTGNEDAAIAKIVMDHNPDAAGNCPNPHWSETYRQVPVTGYTAGLTIQGIDGSSGNFGITMTNSSNVVIRNMKLGALGGAANDADLLRVDSSSNIWIDHNELLSNSHECNGSPEGDLTFEGAIDIKKNSHNVTVSYNYIHDHKKVGLDGSSGTDIAGGREITFHHNLYSNVSQRLPLQRGGWTHMYNNLYSGITDSGINVRREGYTLIERNWFEDSVNPVVCRYDTTLCGWWDLRNNNVTSPADFARYGITWTPNDGINTITAIEWKTTAVFPKTLPYLYETVSPQCVKNKLRKYAGVGKQLKQLTPVACLGKDDDEPELHDASAPAGDYMANYTKCADAGETCKVKSGAGWVAFGRKGKWVTKYIGTGHSVRCTAASFGADPGGNPNKCSYRVY</sequence>
<keyword evidence="2" id="KW-0119">Carbohydrate metabolism</keyword>
<reference evidence="5 6" key="1">
    <citation type="submission" date="2024-07" db="EMBL/GenBank/DDBJ databases">
        <title>Uliginosibacterium paludis KCTC:42655.</title>
        <authorList>
            <person name="Kim M.K."/>
        </authorList>
    </citation>
    <scope>NUCLEOTIDE SEQUENCE [LARGE SCALE GENOMIC DNA]</scope>
    <source>
        <strain evidence="5 6">KCTC 42655</strain>
    </source>
</reference>
<evidence type="ECO:0000259" key="4">
    <source>
        <dbReference type="SMART" id="SM00656"/>
    </source>
</evidence>
<comment type="similarity">
    <text evidence="2">Belongs to the polysaccharide lyase 1 family.</text>
</comment>
<name>A0ABV2CN65_9RHOO</name>
<dbReference type="InterPro" id="IPR002022">
    <property type="entry name" value="Pec_lyase"/>
</dbReference>
<organism evidence="5 6">
    <name type="scientific">Uliginosibacterium paludis</name>
    <dbReference type="NCBI Taxonomy" id="1615952"/>
    <lineage>
        <taxon>Bacteria</taxon>
        <taxon>Pseudomonadati</taxon>
        <taxon>Pseudomonadota</taxon>
        <taxon>Betaproteobacteria</taxon>
        <taxon>Rhodocyclales</taxon>
        <taxon>Zoogloeaceae</taxon>
        <taxon>Uliginosibacterium</taxon>
    </lineage>
</organism>
<dbReference type="InterPro" id="IPR045032">
    <property type="entry name" value="PEL"/>
</dbReference>
<dbReference type="PANTHER" id="PTHR31683:SF18">
    <property type="entry name" value="PECTATE LYASE 21-RELATED"/>
    <property type="match status" value="1"/>
</dbReference>
<gene>
    <name evidence="5" type="ORF">ABVT11_05920</name>
</gene>
<proteinExistence type="inferred from homology"/>
<feature type="chain" id="PRO_5047182945" evidence="3">
    <location>
        <begin position="22"/>
        <end position="464"/>
    </location>
</feature>
<accession>A0ABV2CN65</accession>
<dbReference type="InterPro" id="IPR012334">
    <property type="entry name" value="Pectin_lyas_fold"/>
</dbReference>
<dbReference type="SMART" id="SM00656">
    <property type="entry name" value="Amb_all"/>
    <property type="match status" value="1"/>
</dbReference>
<dbReference type="InterPro" id="IPR011050">
    <property type="entry name" value="Pectin_lyase_fold/virulence"/>
</dbReference>
<feature type="signal peptide" evidence="3">
    <location>
        <begin position="1"/>
        <end position="21"/>
    </location>
</feature>
<dbReference type="EMBL" id="JBEWLZ010000003">
    <property type="protein sequence ID" value="MET1489355.1"/>
    <property type="molecule type" value="Genomic_DNA"/>
</dbReference>
<dbReference type="Pfam" id="PF00544">
    <property type="entry name" value="Pectate_lyase_4"/>
    <property type="match status" value="1"/>
</dbReference>
<dbReference type="Proteomes" id="UP001548590">
    <property type="component" value="Unassembled WGS sequence"/>
</dbReference>
<keyword evidence="1 2" id="KW-0456">Lyase</keyword>
<keyword evidence="2" id="KW-0624">Polysaccharide degradation</keyword>
<evidence type="ECO:0000313" key="6">
    <source>
        <dbReference type="Proteomes" id="UP001548590"/>
    </source>
</evidence>
<evidence type="ECO:0000256" key="2">
    <source>
        <dbReference type="RuleBase" id="RU361173"/>
    </source>
</evidence>
<dbReference type="SUPFAM" id="SSF51126">
    <property type="entry name" value="Pectin lyase-like"/>
    <property type="match status" value="1"/>
</dbReference>